<proteinExistence type="predicted"/>
<comment type="caution">
    <text evidence="3">The sequence shown here is derived from an EMBL/GenBank/DDBJ whole genome shotgun (WGS) entry which is preliminary data.</text>
</comment>
<dbReference type="InterPro" id="IPR009839">
    <property type="entry name" value="SseB_N"/>
</dbReference>
<dbReference type="Proteomes" id="UP000231990">
    <property type="component" value="Unassembled WGS sequence"/>
</dbReference>
<dbReference type="RefSeq" id="WP_100714190.1">
    <property type="nucleotide sequence ID" value="NZ_NPDY01000010.1"/>
</dbReference>
<evidence type="ECO:0000313" key="2">
    <source>
        <dbReference type="EMBL" id="PJZ69376.1"/>
    </source>
</evidence>
<dbReference type="AlphaFoldDB" id="A0A2M9ZKJ2"/>
<dbReference type="Pfam" id="PF07179">
    <property type="entry name" value="SseB"/>
    <property type="match status" value="1"/>
</dbReference>
<evidence type="ECO:0000313" key="3">
    <source>
        <dbReference type="EMBL" id="PJZ72511.1"/>
    </source>
</evidence>
<dbReference type="OrthoDB" id="329454at2"/>
<name>A0A2M9ZKJ2_9LEPT</name>
<evidence type="ECO:0000313" key="4">
    <source>
        <dbReference type="Proteomes" id="UP000231962"/>
    </source>
</evidence>
<reference evidence="4 5" key="1">
    <citation type="submission" date="2017-07" db="EMBL/GenBank/DDBJ databases">
        <title>Leptospira spp. isolated from tropical soils.</title>
        <authorList>
            <person name="Thibeaux R."/>
            <person name="Iraola G."/>
            <person name="Ferres I."/>
            <person name="Bierque E."/>
            <person name="Girault D."/>
            <person name="Soupe-Gilbert M.-E."/>
            <person name="Picardeau M."/>
            <person name="Goarant C."/>
        </authorList>
    </citation>
    <scope>NUCLEOTIDE SEQUENCE [LARGE SCALE GENOMIC DNA]</scope>
    <source>
        <strain evidence="3 5">FH1-B-B1</strain>
        <strain evidence="2 4">FH1-B-C1</strain>
    </source>
</reference>
<dbReference type="EMBL" id="NPDY01000010">
    <property type="protein sequence ID" value="PJZ69376.1"/>
    <property type="molecule type" value="Genomic_DNA"/>
</dbReference>
<sequence length="172" mass="19435">MSFLKRISDRVKDLFEKDDSDERVLPGLNFPLRKAMYKYSKQKSRRNLDTLSAELTKAVFLVPRTTQSKAIPKKKVKAKTAAKKAKKKKEAEAPIVLMYVQDERGRILLPAFSHSSEVKAYFQKEVSTLSVPASDLWKLGLMNEKVAGVVIDPASLLWILSRDHLEGLSSSK</sequence>
<gene>
    <name evidence="2" type="ORF">CH360_11540</name>
    <name evidence="3" type="ORF">CH373_13975</name>
</gene>
<keyword evidence="4" id="KW-1185">Reference proteome</keyword>
<accession>A0A2M9ZKJ2</accession>
<protein>
    <recommendedName>
        <fullName evidence="1">SseB protein N-terminal domain-containing protein</fullName>
    </recommendedName>
</protein>
<feature type="domain" description="SseB protein N-terminal" evidence="1">
    <location>
        <begin position="32"/>
        <end position="155"/>
    </location>
</feature>
<evidence type="ECO:0000313" key="5">
    <source>
        <dbReference type="Proteomes" id="UP000231990"/>
    </source>
</evidence>
<dbReference type="EMBL" id="NPDZ01000009">
    <property type="protein sequence ID" value="PJZ72511.1"/>
    <property type="molecule type" value="Genomic_DNA"/>
</dbReference>
<evidence type="ECO:0000259" key="1">
    <source>
        <dbReference type="Pfam" id="PF07179"/>
    </source>
</evidence>
<organism evidence="3 5">
    <name type="scientific">Leptospira perolatii</name>
    <dbReference type="NCBI Taxonomy" id="2023191"/>
    <lineage>
        <taxon>Bacteria</taxon>
        <taxon>Pseudomonadati</taxon>
        <taxon>Spirochaetota</taxon>
        <taxon>Spirochaetia</taxon>
        <taxon>Leptospirales</taxon>
        <taxon>Leptospiraceae</taxon>
        <taxon>Leptospira</taxon>
    </lineage>
</organism>
<dbReference type="Proteomes" id="UP000231962">
    <property type="component" value="Unassembled WGS sequence"/>
</dbReference>